<feature type="compositionally biased region" description="Low complexity" evidence="1">
    <location>
        <begin position="1"/>
        <end position="11"/>
    </location>
</feature>
<evidence type="ECO:0000313" key="3">
    <source>
        <dbReference type="Proteomes" id="UP001154282"/>
    </source>
</evidence>
<sequence>MSGTSSPTFSPSLPPRRNRPRESRRSVYEGSASGGGQSLLRVPDRDREHSLRDVQPPPRNLHQGLRREDPPLPRHRDGALCGQECPVGLEVDRRRGIVCLEVDCVCLLAVWIDEGEAQQGASEGDR</sequence>
<feature type="region of interest" description="Disordered" evidence="1">
    <location>
        <begin position="1"/>
        <end position="80"/>
    </location>
</feature>
<keyword evidence="3" id="KW-1185">Reference proteome</keyword>
<dbReference type="Proteomes" id="UP001154282">
    <property type="component" value="Unassembled WGS sequence"/>
</dbReference>
<name>A0AAV0KVK9_9ROSI</name>
<feature type="compositionally biased region" description="Basic and acidic residues" evidence="1">
    <location>
        <begin position="65"/>
        <end position="78"/>
    </location>
</feature>
<evidence type="ECO:0000313" key="2">
    <source>
        <dbReference type="EMBL" id="CAI0426001.1"/>
    </source>
</evidence>
<accession>A0AAV0KVK9</accession>
<protein>
    <submittedName>
        <fullName evidence="2">Uncharacterized protein</fullName>
    </submittedName>
</protein>
<reference evidence="2" key="1">
    <citation type="submission" date="2022-08" db="EMBL/GenBank/DDBJ databases">
        <authorList>
            <person name="Gutierrez-Valencia J."/>
        </authorList>
    </citation>
    <scope>NUCLEOTIDE SEQUENCE</scope>
</reference>
<gene>
    <name evidence="2" type="ORF">LITE_LOCUS20603</name>
</gene>
<evidence type="ECO:0000256" key="1">
    <source>
        <dbReference type="SAM" id="MobiDB-lite"/>
    </source>
</evidence>
<proteinExistence type="predicted"/>
<comment type="caution">
    <text evidence="2">The sequence shown here is derived from an EMBL/GenBank/DDBJ whole genome shotgun (WGS) entry which is preliminary data.</text>
</comment>
<dbReference type="EMBL" id="CAMGYJ010000005">
    <property type="protein sequence ID" value="CAI0426001.1"/>
    <property type="molecule type" value="Genomic_DNA"/>
</dbReference>
<dbReference type="AlphaFoldDB" id="A0AAV0KVK9"/>
<feature type="compositionally biased region" description="Basic and acidic residues" evidence="1">
    <location>
        <begin position="42"/>
        <end position="52"/>
    </location>
</feature>
<organism evidence="2 3">
    <name type="scientific">Linum tenue</name>
    <dbReference type="NCBI Taxonomy" id="586396"/>
    <lineage>
        <taxon>Eukaryota</taxon>
        <taxon>Viridiplantae</taxon>
        <taxon>Streptophyta</taxon>
        <taxon>Embryophyta</taxon>
        <taxon>Tracheophyta</taxon>
        <taxon>Spermatophyta</taxon>
        <taxon>Magnoliopsida</taxon>
        <taxon>eudicotyledons</taxon>
        <taxon>Gunneridae</taxon>
        <taxon>Pentapetalae</taxon>
        <taxon>rosids</taxon>
        <taxon>fabids</taxon>
        <taxon>Malpighiales</taxon>
        <taxon>Linaceae</taxon>
        <taxon>Linum</taxon>
    </lineage>
</organism>